<dbReference type="Proteomes" id="UP001627154">
    <property type="component" value="Unassembled WGS sequence"/>
</dbReference>
<protein>
    <recommendedName>
        <fullName evidence="5">Importin N-terminal domain-containing protein</fullName>
    </recommendedName>
</protein>
<proteinExistence type="inferred from homology"/>
<evidence type="ECO:0000256" key="1">
    <source>
        <dbReference type="ARBA" id="ARBA00004123"/>
    </source>
</evidence>
<evidence type="ECO:0000256" key="4">
    <source>
        <dbReference type="ARBA" id="ARBA00023242"/>
    </source>
</evidence>
<dbReference type="InterPro" id="IPR011989">
    <property type="entry name" value="ARM-like"/>
</dbReference>
<dbReference type="InterPro" id="IPR016024">
    <property type="entry name" value="ARM-type_fold"/>
</dbReference>
<evidence type="ECO:0000256" key="2">
    <source>
        <dbReference type="ARBA" id="ARBA00007991"/>
    </source>
</evidence>
<evidence type="ECO:0000313" key="7">
    <source>
        <dbReference type="Proteomes" id="UP001627154"/>
    </source>
</evidence>
<name>A0ABD2WRK2_9HYME</name>
<feature type="domain" description="Importin N-terminal" evidence="5">
    <location>
        <begin position="29"/>
        <end position="101"/>
    </location>
</feature>
<dbReference type="GO" id="GO:0005634">
    <property type="term" value="C:nucleus"/>
    <property type="evidence" value="ECO:0007669"/>
    <property type="project" value="UniProtKB-SubCell"/>
</dbReference>
<dbReference type="PROSITE" id="PS50166">
    <property type="entry name" value="IMPORTIN_B_NT"/>
    <property type="match status" value="1"/>
</dbReference>
<evidence type="ECO:0000259" key="5">
    <source>
        <dbReference type="PROSITE" id="PS50166"/>
    </source>
</evidence>
<comment type="caution">
    <text evidence="6">The sequence shown here is derived from an EMBL/GenBank/DDBJ whole genome shotgun (WGS) entry which is preliminary data.</text>
</comment>
<dbReference type="Gene3D" id="1.25.10.10">
    <property type="entry name" value="Leucine-rich Repeat Variant"/>
    <property type="match status" value="1"/>
</dbReference>
<accession>A0ABD2WRK2</accession>
<dbReference type="Pfam" id="PF25758">
    <property type="entry name" value="TPR_IPO11"/>
    <property type="match status" value="1"/>
</dbReference>
<evidence type="ECO:0000256" key="3">
    <source>
        <dbReference type="ARBA" id="ARBA00022448"/>
    </source>
</evidence>
<reference evidence="6 7" key="1">
    <citation type="journal article" date="2024" name="bioRxiv">
        <title>A reference genome for Trichogramma kaykai: A tiny desert-dwelling parasitoid wasp with competing sex-ratio distorters.</title>
        <authorList>
            <person name="Culotta J."/>
            <person name="Lindsey A.R."/>
        </authorList>
    </citation>
    <scope>NUCLEOTIDE SEQUENCE [LARGE SCALE GENOMIC DNA]</scope>
    <source>
        <strain evidence="6 7">KSX58</strain>
    </source>
</reference>
<organism evidence="6 7">
    <name type="scientific">Trichogramma kaykai</name>
    <dbReference type="NCBI Taxonomy" id="54128"/>
    <lineage>
        <taxon>Eukaryota</taxon>
        <taxon>Metazoa</taxon>
        <taxon>Ecdysozoa</taxon>
        <taxon>Arthropoda</taxon>
        <taxon>Hexapoda</taxon>
        <taxon>Insecta</taxon>
        <taxon>Pterygota</taxon>
        <taxon>Neoptera</taxon>
        <taxon>Endopterygota</taxon>
        <taxon>Hymenoptera</taxon>
        <taxon>Apocrita</taxon>
        <taxon>Proctotrupomorpha</taxon>
        <taxon>Chalcidoidea</taxon>
        <taxon>Trichogrammatidae</taxon>
        <taxon>Trichogramma</taxon>
    </lineage>
</organism>
<evidence type="ECO:0000313" key="6">
    <source>
        <dbReference type="EMBL" id="KAL3395112.1"/>
    </source>
</evidence>
<gene>
    <name evidence="6" type="ORF">TKK_010729</name>
</gene>
<comment type="similarity">
    <text evidence="2">Belongs to the importin beta family.</text>
</comment>
<sequence length="1018" mass="113416">MDLEVSMKEAIIDVLNCSLSPNKATRESSEQRIAALEVTEEYGIYLTQFVVDPSGSPPKRQLASVLLKQYVENHWSSLSNTFRPPELKPLIKAKIKELLTLGLKEPLSKVRSAVAHAISKIASWDWPENWPELFDILIAHLNENDEHSVHGAMRVMVEFTRDMSDTQLPNVGPIILQEMYRILSNDKQYPARIRARAVEVFTTVTQLVTVTAYTDKGLIDKYLQPVLPVYCEKFVEFLSCSDPRIDCGFKTEIVKSVNWLVLNVSKKMTPYVPQILSAIWNILIECAKLYHKEIITGDENDKEVDSDGQVITFHNLIIALLEFIGAMVDHKRYAPLLDKFVHDIMYYSIIFGQATEDQLNEWEHAPDAFVEEETVAVTYTVRISALELLSILLSQNEELCVGALGNAISKHIEEAIIKESNTAPTQENNNLWKIYESCIIALNIAKSSIVSLGEAGKLPFDIVKFLDSIVMTTLNNPNAHPILLSRCLIIAGRYAKELPPEMSSKFLEAIINGLQPQQIACLRVASAKSIFYYADAAVTNESITLLNMLRPNLPAIFDGLLSIAGMGNKEILIIVLDTLSVIAPVDKAFTASVENKICPLAIAAFVKFHSDHEISGLCQDIFKELTVNPECIGALQNRLVPTLISMLNVGQNGKTTEEGLRAEAMEVLGVLVQFSPAPLSSALMDSAFPVACHCIIESTDNSVLQNGGEVIRYYLTVSPQQVLEHRDPEGRTGLQYVLEVIKVLLDPQSSEFSACYVGKLIVTLIRKAGNCLGDTLDQLLKGVLSKMQRTETSTVMQSLLIIYAHLINSNFNAVLNFLSTVPGPTGESALAFVLREWANKQKLFFGNYDRKVSTVALCKLLEYGVTQGDERLNDILVEGAVVQGDGIGGIETRTRSKAGPIVFAQIPILVKIFKLIVYELMHYLEVNAAEQEGSEDSEDDDEEGDVLVDSLRMIGDDREDDMEEELDPDIRKDEIYLLDMGQYLRDFLQNFSTHPGFPQFAQHVTPDEKKVLNSINIV</sequence>
<dbReference type="EMBL" id="JBJJXI010000085">
    <property type="protein sequence ID" value="KAL3395112.1"/>
    <property type="molecule type" value="Genomic_DNA"/>
</dbReference>
<dbReference type="AlphaFoldDB" id="A0ABD2WRK2"/>
<dbReference type="SUPFAM" id="SSF48371">
    <property type="entry name" value="ARM repeat"/>
    <property type="match status" value="1"/>
</dbReference>
<dbReference type="InterPro" id="IPR058669">
    <property type="entry name" value="TPR_IPO7/11-like"/>
</dbReference>
<keyword evidence="7" id="KW-1185">Reference proteome</keyword>
<dbReference type="InterPro" id="IPR001494">
    <property type="entry name" value="Importin-beta_N"/>
</dbReference>
<dbReference type="Pfam" id="PF03810">
    <property type="entry name" value="IBN_N"/>
    <property type="match status" value="1"/>
</dbReference>
<keyword evidence="4" id="KW-0539">Nucleus</keyword>
<dbReference type="PANTHER" id="PTHR10997">
    <property type="entry name" value="IMPORTIN-7, 8, 11"/>
    <property type="match status" value="1"/>
</dbReference>
<keyword evidence="3" id="KW-0813">Transport</keyword>
<dbReference type="PANTHER" id="PTHR10997:SF9">
    <property type="entry name" value="IMPORTIN-9"/>
    <property type="match status" value="1"/>
</dbReference>
<comment type="subcellular location">
    <subcellularLocation>
        <location evidence="1">Nucleus</location>
    </subcellularLocation>
</comment>